<accession>A0A317Z3Z8</accession>
<name>A0A317Z3Z8_STAPS</name>
<evidence type="ECO:0000313" key="2">
    <source>
        <dbReference type="Proteomes" id="UP000246351"/>
    </source>
</evidence>
<sequence length="33" mass="3768">MLHIGNAEIGKQYRVKALDTDNVHLKHRLRALG</sequence>
<protein>
    <submittedName>
        <fullName evidence="1">Ferrous iron transport protein A</fullName>
    </submittedName>
</protein>
<dbReference type="AlphaFoldDB" id="A0A317Z3Z8"/>
<evidence type="ECO:0000313" key="1">
    <source>
        <dbReference type="EMBL" id="PWZ93567.1"/>
    </source>
</evidence>
<feature type="non-terminal residue" evidence="1">
    <location>
        <position position="33"/>
    </location>
</feature>
<gene>
    <name evidence="1" type="ORF">DD924_19485</name>
</gene>
<organism evidence="1 2">
    <name type="scientific">Staphylococcus pseudintermedius</name>
    <dbReference type="NCBI Taxonomy" id="283734"/>
    <lineage>
        <taxon>Bacteria</taxon>
        <taxon>Bacillati</taxon>
        <taxon>Bacillota</taxon>
        <taxon>Bacilli</taxon>
        <taxon>Bacillales</taxon>
        <taxon>Staphylococcaceae</taxon>
        <taxon>Staphylococcus</taxon>
        <taxon>Staphylococcus intermedius group</taxon>
    </lineage>
</organism>
<comment type="caution">
    <text evidence="1">The sequence shown here is derived from an EMBL/GenBank/DDBJ whole genome shotgun (WGS) entry which is preliminary data.</text>
</comment>
<proteinExistence type="predicted"/>
<dbReference type="EMBL" id="QEIV01002439">
    <property type="protein sequence ID" value="PWZ93567.1"/>
    <property type="molecule type" value="Genomic_DNA"/>
</dbReference>
<reference evidence="1 2" key="1">
    <citation type="journal article" date="2018" name="Vet. Microbiol.">
        <title>Clonal diversity and geographic distribution of methicillin-resistant Staphylococcus pseudintermedius from Australian animals: Discovery of novel sequence types.</title>
        <authorList>
            <person name="Worthing K.A."/>
            <person name="Abraham S."/>
            <person name="Coombs G.W."/>
            <person name="Pang S."/>
            <person name="Saputra S."/>
            <person name="Jordan D."/>
            <person name="Trott D.J."/>
            <person name="Norris J.M."/>
        </authorList>
    </citation>
    <scope>NUCLEOTIDE SEQUENCE [LARGE SCALE GENOMIC DNA]</scope>
    <source>
        <strain evidence="1 2">ST71 3</strain>
    </source>
</reference>
<dbReference type="Proteomes" id="UP000246351">
    <property type="component" value="Unassembled WGS sequence"/>
</dbReference>